<feature type="compositionally biased region" description="Low complexity" evidence="1">
    <location>
        <begin position="31"/>
        <end position="56"/>
    </location>
</feature>
<evidence type="ECO:0000256" key="1">
    <source>
        <dbReference type="SAM" id="MobiDB-lite"/>
    </source>
</evidence>
<reference evidence="3 4" key="1">
    <citation type="submission" date="2023-01" db="EMBL/GenBank/DDBJ databases">
        <title>Analysis of 21 Apiospora genomes using comparative genomics revels a genus with tremendous synthesis potential of carbohydrate active enzymes and secondary metabolites.</title>
        <authorList>
            <person name="Sorensen T."/>
        </authorList>
    </citation>
    <scope>NUCLEOTIDE SEQUENCE [LARGE SCALE GENOMIC DNA]</scope>
    <source>
        <strain evidence="3 4">CBS 117206</strain>
    </source>
</reference>
<feature type="region of interest" description="Disordered" evidence="1">
    <location>
        <begin position="1"/>
        <end position="90"/>
    </location>
</feature>
<dbReference type="Proteomes" id="UP001392437">
    <property type="component" value="Unassembled WGS sequence"/>
</dbReference>
<keyword evidence="2" id="KW-0812">Transmembrane</keyword>
<comment type="caution">
    <text evidence="3">The sequence shown here is derived from an EMBL/GenBank/DDBJ whole genome shotgun (WGS) entry which is preliminary data.</text>
</comment>
<evidence type="ECO:0000256" key="2">
    <source>
        <dbReference type="SAM" id="Phobius"/>
    </source>
</evidence>
<feature type="compositionally biased region" description="Low complexity" evidence="1">
    <location>
        <begin position="69"/>
        <end position="82"/>
    </location>
</feature>
<dbReference type="EMBL" id="JAQQWP010000010">
    <property type="protein sequence ID" value="KAK8096667.1"/>
    <property type="molecule type" value="Genomic_DNA"/>
</dbReference>
<name>A0AAW0QF84_9PEZI</name>
<feature type="transmembrane region" description="Helical" evidence="2">
    <location>
        <begin position="96"/>
        <end position="115"/>
    </location>
</feature>
<protein>
    <submittedName>
        <fullName evidence="3">Uncharacterized protein</fullName>
    </submittedName>
</protein>
<organism evidence="3 4">
    <name type="scientific">Apiospora kogelbergensis</name>
    <dbReference type="NCBI Taxonomy" id="1337665"/>
    <lineage>
        <taxon>Eukaryota</taxon>
        <taxon>Fungi</taxon>
        <taxon>Dikarya</taxon>
        <taxon>Ascomycota</taxon>
        <taxon>Pezizomycotina</taxon>
        <taxon>Sordariomycetes</taxon>
        <taxon>Xylariomycetidae</taxon>
        <taxon>Amphisphaeriales</taxon>
        <taxon>Apiosporaceae</taxon>
        <taxon>Apiospora</taxon>
    </lineage>
</organism>
<keyword evidence="2" id="KW-1133">Transmembrane helix</keyword>
<keyword evidence="2" id="KW-0472">Membrane</keyword>
<keyword evidence="4" id="KW-1185">Reference proteome</keyword>
<evidence type="ECO:0000313" key="3">
    <source>
        <dbReference type="EMBL" id="KAK8096667.1"/>
    </source>
</evidence>
<evidence type="ECO:0000313" key="4">
    <source>
        <dbReference type="Proteomes" id="UP001392437"/>
    </source>
</evidence>
<gene>
    <name evidence="3" type="ORF">PG999_012611</name>
</gene>
<proteinExistence type="predicted"/>
<dbReference type="AlphaFoldDB" id="A0AAW0QF84"/>
<sequence>MQDDQSGWPSSPASPPPASIFSRNKKADVLGSGSSHRSHPSGTHANLNNNSSSSNNTDDWTLTSKSKRVASSSSSSGPANAHAAEELDLPRHRPRAIGLPIFFAAVFALLFALFLPPGTCTTKAS</sequence>
<accession>A0AAW0QF84</accession>